<evidence type="ECO:0000313" key="4">
    <source>
        <dbReference type="Proteomes" id="UP000012040"/>
    </source>
</evidence>
<dbReference type="HOGENOM" id="CLU_380230_0_0_7"/>
<keyword evidence="2" id="KW-1133">Transmembrane helix</keyword>
<dbReference type="PATRIC" id="fig|1184267.3.peg.1321"/>
<keyword evidence="2" id="KW-0812">Transmembrane</keyword>
<feature type="compositionally biased region" description="Polar residues" evidence="1">
    <location>
        <begin position="802"/>
        <end position="811"/>
    </location>
</feature>
<dbReference type="AlphaFoldDB" id="M4VQU5"/>
<feature type="region of interest" description="Disordered" evidence="1">
    <location>
        <begin position="800"/>
        <end position="821"/>
    </location>
</feature>
<organism evidence="3 4">
    <name type="scientific">Pseudobdellovibrio exovorus JSS</name>
    <dbReference type="NCBI Taxonomy" id="1184267"/>
    <lineage>
        <taxon>Bacteria</taxon>
        <taxon>Pseudomonadati</taxon>
        <taxon>Bdellovibrionota</taxon>
        <taxon>Bdellovibrionia</taxon>
        <taxon>Bdellovibrionales</taxon>
        <taxon>Pseudobdellovibrionaceae</taxon>
        <taxon>Pseudobdellovibrio</taxon>
    </lineage>
</organism>
<evidence type="ECO:0000313" key="3">
    <source>
        <dbReference type="EMBL" id="AGH95519.1"/>
    </source>
</evidence>
<sequence>MGQFYFKAIKTTAIATACWTMVFSPVALGQQAERISREEVAQSIKELNLNRNTTLDHFWKNIKAYTPGYSYKNIDDFVKQNKNAKMPEVEFSTLRNTSGEQIPVIRFTQNGKTQTVQFFGEKNKWATFNGVVLTENDLQDIEKIYSKIEASDPKYRQEAQAYRARSLAAAQQPKNQFEKDMLRFQGFPRVTPSLWKSMTKNQRADYIVKMRMMRLSAKQVEAAFQRKSGSVAPKKNKESAVIENFYRAIFGQEAFAQTAAGAFSGQCVVAGYIDDADGYAPGVNYQGQRAQVCNIQNVLQNPRYREGGELSYVAEAATTCGALDVRANPSREVSSDRVYVPCNPVIYGYPGGNGSGDTASSAKGTPLCVNKNARAFQNVTTFPGICDQGSRLNTSSFDVTLSEDAAVRQTQLQTIESEQRAEDFRLTKEYLDGVLAHKGHGGLQQILDGEWNLAIDSEMVRIQSQFEAEINRAIGICRASLRDNAGRHETYQQQACEQLHRRWLFTERVIAQYRQKACHETTTYVGKYDSEESSLNNPKTEINKTQTDQAGTNLCKCEDGSLVNFGQACGGAIPTLPPVVVTPTCEDRYPGASGLTEDCKCSSGKDPQGPDSKGKYKCSSSSIVPIALAGLALFGIFAFAKKKKKKTPPTEPPVLCPDGSQAPNRNVELCPKPPQQCVLPQVGTYPNCACPNAQSCPTGSTHNPNTCGCDPNPPVSCPGIKVGTPPNCACPIEAVNACPKPYKLFDANTCTCTDVPQPPECPDGSKLALGQSLTLCPKCPDGTTYITTGQTCPVQNEGGSGNSCPAGQTCSGGLPPSGTGN</sequence>
<protein>
    <submittedName>
        <fullName evidence="3">Uncharacterized protein</fullName>
    </submittedName>
</protein>
<feature type="transmembrane region" description="Helical" evidence="2">
    <location>
        <begin position="622"/>
        <end position="640"/>
    </location>
</feature>
<dbReference type="Proteomes" id="UP000012040">
    <property type="component" value="Chromosome"/>
</dbReference>
<name>M4VQU5_9BACT</name>
<keyword evidence="2" id="KW-0472">Membrane</keyword>
<dbReference type="STRING" id="1184267.A11Q_1303"/>
<dbReference type="eggNOG" id="ENOG5032IZF">
    <property type="taxonomic scope" value="Bacteria"/>
</dbReference>
<reference evidence="3 4" key="1">
    <citation type="journal article" date="2013" name="ISME J.">
        <title>By their genes ye shall know them: genomic signatures of predatory bacteria.</title>
        <authorList>
            <person name="Pasternak Z."/>
            <person name="Pietrokovski S."/>
            <person name="Rotem O."/>
            <person name="Gophna U."/>
            <person name="Lurie-Weinberger M.N."/>
            <person name="Jurkevitch E."/>
        </authorList>
    </citation>
    <scope>NUCLEOTIDE SEQUENCE [LARGE SCALE GENOMIC DNA]</scope>
    <source>
        <strain evidence="3 4">JSS</strain>
    </source>
</reference>
<keyword evidence="4" id="KW-1185">Reference proteome</keyword>
<dbReference type="EMBL" id="CP003537">
    <property type="protein sequence ID" value="AGH95519.1"/>
    <property type="molecule type" value="Genomic_DNA"/>
</dbReference>
<evidence type="ECO:0000256" key="2">
    <source>
        <dbReference type="SAM" id="Phobius"/>
    </source>
</evidence>
<evidence type="ECO:0000256" key="1">
    <source>
        <dbReference type="SAM" id="MobiDB-lite"/>
    </source>
</evidence>
<gene>
    <name evidence="3" type="ORF">A11Q_1303</name>
</gene>
<dbReference type="KEGG" id="bex:A11Q_1303"/>
<proteinExistence type="predicted"/>
<accession>M4VQU5</accession>